<evidence type="ECO:0000313" key="18">
    <source>
        <dbReference type="EMBL" id="CAF4925772.1"/>
    </source>
</evidence>
<comment type="caution">
    <text evidence="14">Lacks conserved residue(s) required for the propagation of feature annotation.</text>
</comment>
<dbReference type="AlphaFoldDB" id="A0A821WJJ1"/>
<keyword evidence="11" id="KW-0325">Glycoprotein</keyword>
<proteinExistence type="inferred from homology"/>
<feature type="repeat" description="LDL-receptor class B" evidence="15">
    <location>
        <begin position="179"/>
        <end position="223"/>
    </location>
</feature>
<evidence type="ECO:0000256" key="6">
    <source>
        <dbReference type="ARBA" id="ARBA00022782"/>
    </source>
</evidence>
<dbReference type="Proteomes" id="UP000663880">
    <property type="component" value="Unassembled WGS sequence"/>
</dbReference>
<organism evidence="18 19">
    <name type="scientific">Pieris macdunnoughi</name>
    <dbReference type="NCBI Taxonomy" id="345717"/>
    <lineage>
        <taxon>Eukaryota</taxon>
        <taxon>Metazoa</taxon>
        <taxon>Ecdysozoa</taxon>
        <taxon>Arthropoda</taxon>
        <taxon>Hexapoda</taxon>
        <taxon>Insecta</taxon>
        <taxon>Pterygota</taxon>
        <taxon>Neoptera</taxon>
        <taxon>Endopterygota</taxon>
        <taxon>Lepidoptera</taxon>
        <taxon>Glossata</taxon>
        <taxon>Ditrysia</taxon>
        <taxon>Papilionoidea</taxon>
        <taxon>Pieridae</taxon>
        <taxon>Pierinae</taxon>
        <taxon>Pieris</taxon>
    </lineage>
</organism>
<dbReference type="SUPFAM" id="SSF57196">
    <property type="entry name" value="EGF/Laminin"/>
    <property type="match status" value="2"/>
</dbReference>
<evidence type="ECO:0000256" key="7">
    <source>
        <dbReference type="ARBA" id="ARBA00022871"/>
    </source>
</evidence>
<evidence type="ECO:0000256" key="5">
    <source>
        <dbReference type="ARBA" id="ARBA00022737"/>
    </source>
</evidence>
<dbReference type="InterPro" id="IPR000742">
    <property type="entry name" value="EGF"/>
</dbReference>
<dbReference type="PROSITE" id="PS50026">
    <property type="entry name" value="EGF_3"/>
    <property type="match status" value="1"/>
</dbReference>
<keyword evidence="16" id="KW-1133">Transmembrane helix</keyword>
<dbReference type="GO" id="GO:0005886">
    <property type="term" value="C:plasma membrane"/>
    <property type="evidence" value="ECO:0007669"/>
    <property type="project" value="UniProtKB-SubCell"/>
</dbReference>
<feature type="disulfide bond" evidence="14">
    <location>
        <begin position="414"/>
        <end position="424"/>
    </location>
</feature>
<keyword evidence="2" id="KW-1003">Cell membrane</keyword>
<evidence type="ECO:0000256" key="2">
    <source>
        <dbReference type="ARBA" id="ARBA00022475"/>
    </source>
</evidence>
<keyword evidence="9 16" id="KW-0472">Membrane</keyword>
<dbReference type="OrthoDB" id="382013at2759"/>
<comment type="subcellular location">
    <subcellularLocation>
        <location evidence="1">Cell membrane</location>
        <topology evidence="1">Single-pass type I membrane protein</topology>
    </subcellularLocation>
</comment>
<keyword evidence="19" id="KW-1185">Reference proteome</keyword>
<keyword evidence="16" id="KW-0812">Transmembrane</keyword>
<keyword evidence="3 14" id="KW-0245">EGF-like domain</keyword>
<evidence type="ECO:0000313" key="19">
    <source>
        <dbReference type="Proteomes" id="UP000663880"/>
    </source>
</evidence>
<dbReference type="SUPFAM" id="SSF63825">
    <property type="entry name" value="YWTD domain"/>
    <property type="match status" value="1"/>
</dbReference>
<dbReference type="PANTHER" id="PTHR46513">
    <property type="entry name" value="VITELLOGENIN RECEPTOR-LIKE PROTEIN-RELATED-RELATED"/>
    <property type="match status" value="1"/>
</dbReference>
<evidence type="ECO:0000256" key="14">
    <source>
        <dbReference type="PROSITE-ProRule" id="PRU00076"/>
    </source>
</evidence>
<dbReference type="GO" id="GO:0048477">
    <property type="term" value="P:oogenesis"/>
    <property type="evidence" value="ECO:0007669"/>
    <property type="project" value="UniProtKB-KW"/>
</dbReference>
<dbReference type="PROSITE" id="PS51120">
    <property type="entry name" value="LDLRB"/>
    <property type="match status" value="2"/>
</dbReference>
<dbReference type="GO" id="GO:0017147">
    <property type="term" value="F:Wnt-protein binding"/>
    <property type="evidence" value="ECO:0007669"/>
    <property type="project" value="TreeGrafter"/>
</dbReference>
<keyword evidence="7" id="KW-0744">Spermatogenesis</keyword>
<dbReference type="SMART" id="SM00181">
    <property type="entry name" value="EGF"/>
    <property type="match status" value="3"/>
</dbReference>
<feature type="repeat" description="LDL-receptor class B" evidence="15">
    <location>
        <begin position="224"/>
        <end position="269"/>
    </location>
</feature>
<evidence type="ECO:0000259" key="17">
    <source>
        <dbReference type="PROSITE" id="PS50026"/>
    </source>
</evidence>
<evidence type="ECO:0000256" key="11">
    <source>
        <dbReference type="ARBA" id="ARBA00023180"/>
    </source>
</evidence>
<gene>
    <name evidence="18" type="ORF">PMACD_LOCUS13437</name>
</gene>
<evidence type="ECO:0000256" key="13">
    <source>
        <dbReference type="ARBA" id="ARBA00040020"/>
    </source>
</evidence>
<evidence type="ECO:0000256" key="16">
    <source>
        <dbReference type="SAM" id="Phobius"/>
    </source>
</evidence>
<dbReference type="FunFam" id="2.120.10.30:FF:000241">
    <property type="entry name" value="Low-density lipoprotein receptor-related protein 6"/>
    <property type="match status" value="1"/>
</dbReference>
<dbReference type="PROSITE" id="PS00022">
    <property type="entry name" value="EGF_1"/>
    <property type="match status" value="1"/>
</dbReference>
<dbReference type="GO" id="GO:0042813">
    <property type="term" value="F:Wnt receptor activity"/>
    <property type="evidence" value="ECO:0007669"/>
    <property type="project" value="TreeGrafter"/>
</dbReference>
<feature type="domain" description="EGF-like" evidence="17">
    <location>
        <begin position="410"/>
        <end position="445"/>
    </location>
</feature>
<evidence type="ECO:0000256" key="12">
    <source>
        <dbReference type="ARBA" id="ARBA00038070"/>
    </source>
</evidence>
<keyword evidence="5" id="KW-0677">Repeat</keyword>
<evidence type="ECO:0000256" key="10">
    <source>
        <dbReference type="ARBA" id="ARBA00023157"/>
    </source>
</evidence>
<dbReference type="GO" id="GO:0060070">
    <property type="term" value="P:canonical Wnt signaling pathway"/>
    <property type="evidence" value="ECO:0007669"/>
    <property type="project" value="TreeGrafter"/>
</dbReference>
<dbReference type="GO" id="GO:0007283">
    <property type="term" value="P:spermatogenesis"/>
    <property type="evidence" value="ECO:0007669"/>
    <property type="project" value="UniProtKB-KW"/>
</dbReference>
<keyword evidence="4" id="KW-0732">Signal</keyword>
<dbReference type="InterPro" id="IPR000033">
    <property type="entry name" value="LDLR_classB_rpt"/>
</dbReference>
<dbReference type="PANTHER" id="PTHR46513:SF42">
    <property type="entry name" value="PROTEIN CUEBALL"/>
    <property type="match status" value="1"/>
</dbReference>
<evidence type="ECO:0000256" key="9">
    <source>
        <dbReference type="ARBA" id="ARBA00023136"/>
    </source>
</evidence>
<evidence type="ECO:0000256" key="3">
    <source>
        <dbReference type="ARBA" id="ARBA00022536"/>
    </source>
</evidence>
<comment type="similarity">
    <text evidence="12">Belongs to the cueball family.</text>
</comment>
<dbReference type="SMART" id="SM00135">
    <property type="entry name" value="LY"/>
    <property type="match status" value="4"/>
</dbReference>
<dbReference type="Gene3D" id="2.120.10.30">
    <property type="entry name" value="TolB, C-terminal domain"/>
    <property type="match status" value="1"/>
</dbReference>
<dbReference type="Pfam" id="PF00058">
    <property type="entry name" value="Ldl_recept_b"/>
    <property type="match status" value="1"/>
</dbReference>
<dbReference type="EMBL" id="CAJOBZ010000061">
    <property type="protein sequence ID" value="CAF4925772.1"/>
    <property type="molecule type" value="Genomic_DNA"/>
</dbReference>
<evidence type="ECO:0000256" key="8">
    <source>
        <dbReference type="ARBA" id="ARBA00022943"/>
    </source>
</evidence>
<protein>
    <recommendedName>
        <fullName evidence="13">Protein cueball</fullName>
    </recommendedName>
</protein>
<dbReference type="Gene3D" id="2.10.25.10">
    <property type="entry name" value="Laminin"/>
    <property type="match status" value="2"/>
</dbReference>
<comment type="caution">
    <text evidence="18">The sequence shown here is derived from an EMBL/GenBank/DDBJ whole genome shotgun (WGS) entry which is preliminary data.</text>
</comment>
<feature type="disulfide bond" evidence="14">
    <location>
        <begin position="435"/>
        <end position="444"/>
    </location>
</feature>
<evidence type="ECO:0000256" key="1">
    <source>
        <dbReference type="ARBA" id="ARBA00004251"/>
    </source>
</evidence>
<evidence type="ECO:0000256" key="15">
    <source>
        <dbReference type="PROSITE-ProRule" id="PRU00461"/>
    </source>
</evidence>
<dbReference type="InterPro" id="IPR050778">
    <property type="entry name" value="Cueball_EGF_LRP_Nidogen"/>
</dbReference>
<sequence>MTTIGHWNRSITFLPKYAVGDKYTLITIQLFITCKRFLVTNFLLVADIAITTGDQLEFYTNKTKEKDEVGRFRDLTALAHDAVHNLLLFVDKQGDNASIFSYNLATKKSQPLVGRRSHESIQGLAFDPVSGKIFWPDTEDKIIYWTSLWSRSKTDIYGKVLLNMTHEIPRDIAVDSCRGYIYWTNINVTRPTIERARLDGTGREVIIDKDIYMPVSIAVDQRTRSLYWVDDKEGIHYTIETSDLDGGNRKKVVVGIHHHPNTLTVSKDSLYWVDWAYKTVWKIDKDAPPYTEPEEFLTFSNGNIKPFGIVANYNIEDQIEGIPECKNVWEMQKSKNETVDIPTDSTFDVGLFCLHGEGSGNECKCIQGYTGDRCEISVCQSFCLNGECKVGSEGQPTCRCKKGYAGLRCEVNVCNGYCLNSGECSINSDKPTCKCPDNFEGGRCERKKPEVATTIAPVKDICNCTNNANNSPGHPDVTKSQTIASPLMTTTEALLVGDDFVESCAGWDGVRDPILMALGVLCGLLSLLCAILITKVLQLKRRPRIKKRIIVNKNVTPLTARPDQCEITIENCCNMNICETPCFEPKSTIRPNLLNTKQGKEEKRNLIANMENPDDMY</sequence>
<evidence type="ECO:0000256" key="4">
    <source>
        <dbReference type="ARBA" id="ARBA00022729"/>
    </source>
</evidence>
<accession>A0A821WJJ1</accession>
<feature type="transmembrane region" description="Helical" evidence="16">
    <location>
        <begin position="514"/>
        <end position="537"/>
    </location>
</feature>
<dbReference type="InterPro" id="IPR011042">
    <property type="entry name" value="6-blade_b-propeller_TolB-like"/>
</dbReference>
<keyword evidence="10 14" id="KW-1015">Disulfide bond</keyword>
<keyword evidence="8" id="KW-0896">Oogenesis</keyword>
<name>A0A821WJJ1_9NEOP</name>
<reference evidence="18" key="1">
    <citation type="submission" date="2021-02" db="EMBL/GenBank/DDBJ databases">
        <authorList>
            <person name="Steward A R."/>
        </authorList>
    </citation>
    <scope>NUCLEOTIDE SEQUENCE</scope>
</reference>
<keyword evidence="6" id="KW-0221">Differentiation</keyword>